<dbReference type="FunFam" id="3.40.50.850:FF:000006">
    <property type="entry name" value="Bifunctional pyrazinamidase/nicotinamidase"/>
    <property type="match status" value="1"/>
</dbReference>
<evidence type="ECO:0000256" key="8">
    <source>
        <dbReference type="ARBA" id="ARBA00072277"/>
    </source>
</evidence>
<dbReference type="Proteomes" id="UP000315995">
    <property type="component" value="Chromosome"/>
</dbReference>
<dbReference type="GO" id="GO:0019363">
    <property type="term" value="P:pyridine nucleotide biosynthetic process"/>
    <property type="evidence" value="ECO:0007669"/>
    <property type="project" value="UniProtKB-KW"/>
</dbReference>
<evidence type="ECO:0000313" key="10">
    <source>
        <dbReference type="EMBL" id="QDG50622.1"/>
    </source>
</evidence>
<dbReference type="InterPro" id="IPR000868">
    <property type="entry name" value="Isochorismatase-like_dom"/>
</dbReference>
<accession>A0A5B8Y645</accession>
<dbReference type="NCBIfam" id="NF008623">
    <property type="entry name" value="PRK11609.1"/>
    <property type="match status" value="1"/>
</dbReference>
<comment type="similarity">
    <text evidence="1">Belongs to the isochorismatase family.</text>
</comment>
<dbReference type="OrthoDB" id="9791276at2"/>
<dbReference type="AlphaFoldDB" id="A0A4Y6PQK2"/>
<accession>A0A4Y6PQK2</accession>
<keyword evidence="11" id="KW-1185">Reference proteome</keyword>
<dbReference type="EMBL" id="CP041186">
    <property type="protein sequence ID" value="QDG50622.1"/>
    <property type="molecule type" value="Genomic_DNA"/>
</dbReference>
<gene>
    <name evidence="10" type="primary">pncA</name>
    <name evidence="10" type="ORF">FIV42_07720</name>
</gene>
<keyword evidence="2" id="KW-0662">Pyridine nucleotide biosynthesis</keyword>
<dbReference type="PANTHER" id="PTHR11080:SF2">
    <property type="entry name" value="LD05707P"/>
    <property type="match status" value="1"/>
</dbReference>
<name>A0A4Y6PQK2_PERCE</name>
<dbReference type="RefSeq" id="WP_141197114.1">
    <property type="nucleotide sequence ID" value="NZ_CP041186.1"/>
</dbReference>
<keyword evidence="3" id="KW-0479">Metal-binding</keyword>
<evidence type="ECO:0000256" key="4">
    <source>
        <dbReference type="ARBA" id="ARBA00022801"/>
    </source>
</evidence>
<feature type="domain" description="Isochorismatase-like" evidence="9">
    <location>
        <begin position="5"/>
        <end position="200"/>
    </location>
</feature>
<dbReference type="EC" id="3.5.1.19" evidence="6"/>
<dbReference type="GO" id="GO:0046872">
    <property type="term" value="F:metal ion binding"/>
    <property type="evidence" value="ECO:0007669"/>
    <property type="project" value="UniProtKB-KW"/>
</dbReference>
<dbReference type="InterPro" id="IPR036380">
    <property type="entry name" value="Isochorismatase-like_sf"/>
</dbReference>
<dbReference type="PANTHER" id="PTHR11080">
    <property type="entry name" value="PYRAZINAMIDASE/NICOTINAMIDASE"/>
    <property type="match status" value="1"/>
</dbReference>
<evidence type="ECO:0000256" key="5">
    <source>
        <dbReference type="ARBA" id="ARBA00037900"/>
    </source>
</evidence>
<reference evidence="10 11" key="1">
    <citation type="submission" date="2019-06" db="EMBL/GenBank/DDBJ databases">
        <title>Persicimonas caeni gen. nov., sp. nov., a predatory bacterium isolated from solar saltern.</title>
        <authorList>
            <person name="Wang S."/>
        </authorList>
    </citation>
    <scope>NUCLEOTIDE SEQUENCE [LARGE SCALE GENOMIC DNA]</scope>
    <source>
        <strain evidence="10 11">YN101</strain>
    </source>
</reference>
<evidence type="ECO:0000259" key="9">
    <source>
        <dbReference type="Pfam" id="PF00857"/>
    </source>
</evidence>
<keyword evidence="4 10" id="KW-0378">Hydrolase</keyword>
<dbReference type="SUPFAM" id="SSF52499">
    <property type="entry name" value="Isochorismatase-like hydrolases"/>
    <property type="match status" value="1"/>
</dbReference>
<dbReference type="GO" id="GO:0008936">
    <property type="term" value="F:nicotinamidase activity"/>
    <property type="evidence" value="ECO:0007669"/>
    <property type="project" value="UniProtKB-EC"/>
</dbReference>
<dbReference type="CDD" id="cd01011">
    <property type="entry name" value="nicotinamidase"/>
    <property type="match status" value="1"/>
</dbReference>
<evidence type="ECO:0000256" key="7">
    <source>
        <dbReference type="ARBA" id="ARBA00043224"/>
    </source>
</evidence>
<dbReference type="InterPro" id="IPR052347">
    <property type="entry name" value="Isochorismatase_Nicotinamidase"/>
</dbReference>
<dbReference type="Pfam" id="PF00857">
    <property type="entry name" value="Isochorismatase"/>
    <property type="match status" value="1"/>
</dbReference>
<evidence type="ECO:0000256" key="3">
    <source>
        <dbReference type="ARBA" id="ARBA00022723"/>
    </source>
</evidence>
<evidence type="ECO:0000256" key="2">
    <source>
        <dbReference type="ARBA" id="ARBA00022642"/>
    </source>
</evidence>
<dbReference type="Gene3D" id="3.40.50.850">
    <property type="entry name" value="Isochorismatase-like"/>
    <property type="match status" value="1"/>
</dbReference>
<sequence length="207" mass="23038">MPNRALIVVDMQYDFMPDGALPVEGGYELVSTINELMTHFDLVVATQDWHPAEHRSFASNHEDQEVGDVVELEGLDQLLWPDHCVQGTRGAEFVDKLDIERIDQVFQKGVDTHYDSYSGFYDNGHKRATGLGTFLREQGVERVYVAGVATDYCVKYTVLDGCRDDFTTYVVLDACRGVAMYPGDIEEAVVEMVEAGAEICGARNVGD</sequence>
<comment type="pathway">
    <text evidence="5">Cofactor biosynthesis; nicotinate biosynthesis; nicotinate from nicotinamide: step 1/1.</text>
</comment>
<proteinExistence type="inferred from homology"/>
<protein>
    <recommendedName>
        <fullName evidence="8">Nicotinamidase</fullName>
        <ecNumber evidence="6">3.5.1.19</ecNumber>
    </recommendedName>
    <alternativeName>
        <fullName evidence="7">Nicotinamide deamidase</fullName>
    </alternativeName>
</protein>
<organism evidence="10 11">
    <name type="scientific">Persicimonas caeni</name>
    <dbReference type="NCBI Taxonomy" id="2292766"/>
    <lineage>
        <taxon>Bacteria</taxon>
        <taxon>Deltaproteobacteria</taxon>
        <taxon>Bradymonadales</taxon>
        <taxon>Bradymonadaceae</taxon>
        <taxon>Persicimonas</taxon>
    </lineage>
</organism>
<evidence type="ECO:0000313" key="11">
    <source>
        <dbReference type="Proteomes" id="UP000315995"/>
    </source>
</evidence>
<evidence type="ECO:0000256" key="6">
    <source>
        <dbReference type="ARBA" id="ARBA00039017"/>
    </source>
</evidence>
<evidence type="ECO:0000256" key="1">
    <source>
        <dbReference type="ARBA" id="ARBA00006336"/>
    </source>
</evidence>